<dbReference type="Pfam" id="PF00126">
    <property type="entry name" value="HTH_1"/>
    <property type="match status" value="1"/>
</dbReference>
<dbReference type="InterPro" id="IPR005119">
    <property type="entry name" value="LysR_subst-bd"/>
</dbReference>
<evidence type="ECO:0000313" key="7">
    <source>
        <dbReference type="Proteomes" id="UP000240418"/>
    </source>
</evidence>
<proteinExistence type="inferred from homology"/>
<dbReference type="GO" id="GO:0006351">
    <property type="term" value="P:DNA-templated transcription"/>
    <property type="evidence" value="ECO:0007669"/>
    <property type="project" value="TreeGrafter"/>
</dbReference>
<organism evidence="6 7">
    <name type="scientific">Shimia abyssi</name>
    <dbReference type="NCBI Taxonomy" id="1662395"/>
    <lineage>
        <taxon>Bacteria</taxon>
        <taxon>Pseudomonadati</taxon>
        <taxon>Pseudomonadota</taxon>
        <taxon>Alphaproteobacteria</taxon>
        <taxon>Rhodobacterales</taxon>
        <taxon>Roseobacteraceae</taxon>
    </lineage>
</organism>
<reference evidence="6 7" key="1">
    <citation type="submission" date="2018-03" db="EMBL/GenBank/DDBJ databases">
        <title>Genomic Encyclopedia of Archaeal and Bacterial Type Strains, Phase II (KMG-II): from individual species to whole genera.</title>
        <authorList>
            <person name="Goeker M."/>
        </authorList>
    </citation>
    <scope>NUCLEOTIDE SEQUENCE [LARGE SCALE GENOMIC DNA]</scope>
    <source>
        <strain evidence="6 7">DSM 100673</strain>
    </source>
</reference>
<dbReference type="Proteomes" id="UP000240418">
    <property type="component" value="Unassembled WGS sequence"/>
</dbReference>
<dbReference type="RefSeq" id="WP_243403655.1">
    <property type="nucleotide sequence ID" value="NZ_PYGJ01000007.1"/>
</dbReference>
<dbReference type="SUPFAM" id="SSF53850">
    <property type="entry name" value="Periplasmic binding protein-like II"/>
    <property type="match status" value="1"/>
</dbReference>
<dbReference type="GO" id="GO:0043565">
    <property type="term" value="F:sequence-specific DNA binding"/>
    <property type="evidence" value="ECO:0007669"/>
    <property type="project" value="TreeGrafter"/>
</dbReference>
<protein>
    <submittedName>
        <fullName evidence="6">LysR family transcriptional regulator</fullName>
    </submittedName>
</protein>
<dbReference type="GO" id="GO:0003700">
    <property type="term" value="F:DNA-binding transcription factor activity"/>
    <property type="evidence" value="ECO:0007669"/>
    <property type="project" value="InterPro"/>
</dbReference>
<comment type="similarity">
    <text evidence="1">Belongs to the LysR transcriptional regulatory family.</text>
</comment>
<evidence type="ECO:0000256" key="3">
    <source>
        <dbReference type="ARBA" id="ARBA00023125"/>
    </source>
</evidence>
<dbReference type="FunFam" id="1.10.10.10:FF:000001">
    <property type="entry name" value="LysR family transcriptional regulator"/>
    <property type="match status" value="1"/>
</dbReference>
<keyword evidence="7" id="KW-1185">Reference proteome</keyword>
<dbReference type="AlphaFoldDB" id="A0A2P8FBT6"/>
<evidence type="ECO:0000256" key="1">
    <source>
        <dbReference type="ARBA" id="ARBA00009437"/>
    </source>
</evidence>
<dbReference type="Gene3D" id="3.40.190.10">
    <property type="entry name" value="Periplasmic binding protein-like II"/>
    <property type="match status" value="2"/>
</dbReference>
<keyword evidence="4" id="KW-0804">Transcription</keyword>
<evidence type="ECO:0000256" key="4">
    <source>
        <dbReference type="ARBA" id="ARBA00023163"/>
    </source>
</evidence>
<gene>
    <name evidence="6" type="ORF">CLV88_10775</name>
</gene>
<dbReference type="Gene3D" id="1.10.10.10">
    <property type="entry name" value="Winged helix-like DNA-binding domain superfamily/Winged helix DNA-binding domain"/>
    <property type="match status" value="1"/>
</dbReference>
<sequence>MTNRNEMATPRRFLPSLSWLAAFEAVVRCGGVTRAARELNLTQGAVSRQIQKLEAQIGVQLFERSGQRLILTESGKSYFEDIRTGINLIANAGIRLHVNPDGGALNLAVPPAFATHWLAPRLPGFVTAHPGVTVNITTRIKPFDFSNEDLHAAIHFGEDDWPETDSLLLMREEAVAIASPDLLPAGHSGDLTGLPLLHLETRPNAWDIWLTSENLTGQPQGGFRFDQFGAMIQAVRSGLGAAVVPRYLVDSDLEAGHLVKLGSQSPVTVGNYYLVWPDRHGQYPPVVAFRSWIEGIRAAQDVI</sequence>
<evidence type="ECO:0000259" key="5">
    <source>
        <dbReference type="PROSITE" id="PS50931"/>
    </source>
</evidence>
<dbReference type="InterPro" id="IPR036388">
    <property type="entry name" value="WH-like_DNA-bd_sf"/>
</dbReference>
<dbReference type="Pfam" id="PF03466">
    <property type="entry name" value="LysR_substrate"/>
    <property type="match status" value="1"/>
</dbReference>
<dbReference type="InterPro" id="IPR036390">
    <property type="entry name" value="WH_DNA-bd_sf"/>
</dbReference>
<name>A0A2P8FBT6_9RHOB</name>
<feature type="domain" description="HTH lysR-type" evidence="5">
    <location>
        <begin position="15"/>
        <end position="72"/>
    </location>
</feature>
<dbReference type="EMBL" id="PYGJ01000007">
    <property type="protein sequence ID" value="PSL19132.1"/>
    <property type="molecule type" value="Genomic_DNA"/>
</dbReference>
<keyword evidence="2" id="KW-0805">Transcription regulation</keyword>
<dbReference type="SUPFAM" id="SSF46785">
    <property type="entry name" value="Winged helix' DNA-binding domain"/>
    <property type="match status" value="1"/>
</dbReference>
<dbReference type="PANTHER" id="PTHR30537:SF26">
    <property type="entry name" value="GLYCINE CLEAVAGE SYSTEM TRANSCRIPTIONAL ACTIVATOR"/>
    <property type="match status" value="1"/>
</dbReference>
<keyword evidence="3" id="KW-0238">DNA-binding</keyword>
<dbReference type="PRINTS" id="PR00039">
    <property type="entry name" value="HTHLYSR"/>
</dbReference>
<dbReference type="PANTHER" id="PTHR30537">
    <property type="entry name" value="HTH-TYPE TRANSCRIPTIONAL REGULATOR"/>
    <property type="match status" value="1"/>
</dbReference>
<dbReference type="InterPro" id="IPR058163">
    <property type="entry name" value="LysR-type_TF_proteobact-type"/>
</dbReference>
<accession>A0A2P8FBT6</accession>
<comment type="caution">
    <text evidence="6">The sequence shown here is derived from an EMBL/GenBank/DDBJ whole genome shotgun (WGS) entry which is preliminary data.</text>
</comment>
<dbReference type="PROSITE" id="PS50931">
    <property type="entry name" value="HTH_LYSR"/>
    <property type="match status" value="1"/>
</dbReference>
<evidence type="ECO:0000256" key="2">
    <source>
        <dbReference type="ARBA" id="ARBA00023015"/>
    </source>
</evidence>
<dbReference type="InterPro" id="IPR000847">
    <property type="entry name" value="LysR_HTH_N"/>
</dbReference>
<evidence type="ECO:0000313" key="6">
    <source>
        <dbReference type="EMBL" id="PSL19132.1"/>
    </source>
</evidence>